<accession>A0A151B4A6</accession>
<dbReference type="EMBL" id="LTBA01000013">
    <property type="protein sequence ID" value="KYH34633.1"/>
    <property type="molecule type" value="Genomic_DNA"/>
</dbReference>
<dbReference type="RefSeq" id="WP_066824712.1">
    <property type="nucleotide sequence ID" value="NZ_LTBA01000013.1"/>
</dbReference>
<dbReference type="Proteomes" id="UP000075531">
    <property type="component" value="Unassembled WGS sequence"/>
</dbReference>
<dbReference type="SUPFAM" id="SSF48452">
    <property type="entry name" value="TPR-like"/>
    <property type="match status" value="1"/>
</dbReference>
<protein>
    <submittedName>
        <fullName evidence="2">Tetratricopeptide repeat protein</fullName>
    </submittedName>
</protein>
<organism evidence="2 3">
    <name type="scientific">Clostridium tepidiprofundi DSM 19306</name>
    <dbReference type="NCBI Taxonomy" id="1121338"/>
    <lineage>
        <taxon>Bacteria</taxon>
        <taxon>Bacillati</taxon>
        <taxon>Bacillota</taxon>
        <taxon>Clostridia</taxon>
        <taxon>Eubacteriales</taxon>
        <taxon>Clostridiaceae</taxon>
        <taxon>Clostridium</taxon>
    </lineage>
</organism>
<evidence type="ECO:0000313" key="2">
    <source>
        <dbReference type="EMBL" id="KYH34633.1"/>
    </source>
</evidence>
<name>A0A151B4A6_9CLOT</name>
<comment type="caution">
    <text evidence="2">The sequence shown here is derived from an EMBL/GenBank/DDBJ whole genome shotgun (WGS) entry which is preliminary data.</text>
</comment>
<proteinExistence type="predicted"/>
<dbReference type="InterPro" id="IPR011990">
    <property type="entry name" value="TPR-like_helical_dom_sf"/>
</dbReference>
<sequence>MKIINYIIVMLLFILLVGCGNSNSSNTKQTDITKTNVSHKETKNIKNKSIDVSDKAFTFSTNNTLTTFKQPVKLCEDNKNDNVFESINSMLIEDLNVDLSELDTFKVHKSLYEVYLGNVSKGMSKQLIAFTNSDIFLFECNYDFSNIKFLDKVSNTAINLSNFEIDVKDNRLFINSHDPFNAAITHYTLEWNGIKFKIVEKKVQDDTKDFYINKTKLLKSKDIEGLMNISEKEKNLVKPNAYTEFYSLPKPILILANNIALRESENKNFERAFKILDYGIEQYSKVWFECDIKDVTVEELNNYNATCDPNNIISLNSFISIYNNYAYFLYKINQYKEAESILMNVIELDPNRIVAYVNLGDVEWSLGNHEQAKKYYKKYLELREGSIQNVPKRVFERTK</sequence>
<feature type="repeat" description="TPR" evidence="1">
    <location>
        <begin position="319"/>
        <end position="352"/>
    </location>
</feature>
<evidence type="ECO:0000256" key="1">
    <source>
        <dbReference type="PROSITE-ProRule" id="PRU00339"/>
    </source>
</evidence>
<feature type="repeat" description="TPR" evidence="1">
    <location>
        <begin position="353"/>
        <end position="386"/>
    </location>
</feature>
<dbReference type="PROSITE" id="PS50005">
    <property type="entry name" value="TPR"/>
    <property type="match status" value="2"/>
</dbReference>
<dbReference type="SMART" id="SM00028">
    <property type="entry name" value="TPR"/>
    <property type="match status" value="2"/>
</dbReference>
<dbReference type="PROSITE" id="PS51257">
    <property type="entry name" value="PROKAR_LIPOPROTEIN"/>
    <property type="match status" value="1"/>
</dbReference>
<dbReference type="Gene3D" id="1.25.40.10">
    <property type="entry name" value="Tetratricopeptide repeat domain"/>
    <property type="match status" value="1"/>
</dbReference>
<dbReference type="Pfam" id="PF13424">
    <property type="entry name" value="TPR_12"/>
    <property type="match status" value="1"/>
</dbReference>
<dbReference type="AlphaFoldDB" id="A0A151B4A6"/>
<dbReference type="InterPro" id="IPR019734">
    <property type="entry name" value="TPR_rpt"/>
</dbReference>
<dbReference type="OrthoDB" id="2677145at2"/>
<gene>
    <name evidence="2" type="ORF">CLTEP_14610</name>
</gene>
<reference evidence="2 3" key="1">
    <citation type="submission" date="2016-02" db="EMBL/GenBank/DDBJ databases">
        <title>Genome sequence of Clostridium tepidiprofundi DSM 19306.</title>
        <authorList>
            <person name="Poehlein A."/>
            <person name="Daniel R."/>
        </authorList>
    </citation>
    <scope>NUCLEOTIDE SEQUENCE [LARGE SCALE GENOMIC DNA]</scope>
    <source>
        <strain evidence="2 3">DSM 19306</strain>
    </source>
</reference>
<evidence type="ECO:0000313" key="3">
    <source>
        <dbReference type="Proteomes" id="UP000075531"/>
    </source>
</evidence>
<dbReference type="PATRIC" id="fig|1121338.3.peg.1502"/>
<keyword evidence="3" id="KW-1185">Reference proteome</keyword>
<dbReference type="STRING" id="1121338.CLTEP_14610"/>
<keyword evidence="1" id="KW-0802">TPR repeat</keyword>